<reference evidence="2 3" key="1">
    <citation type="submission" date="2024-04" db="EMBL/GenBank/DDBJ databases">
        <authorList>
            <person name="Waldvogel A.-M."/>
            <person name="Schoenle A."/>
        </authorList>
    </citation>
    <scope>NUCLEOTIDE SEQUENCE [LARGE SCALE GENOMIC DNA]</scope>
</reference>
<protein>
    <submittedName>
        <fullName evidence="2">Uncharacterized protein</fullName>
    </submittedName>
</protein>
<evidence type="ECO:0000313" key="3">
    <source>
        <dbReference type="Proteomes" id="UP001497482"/>
    </source>
</evidence>
<organism evidence="2 3">
    <name type="scientific">Knipowitschia caucasica</name>
    <name type="common">Caucasian dwarf goby</name>
    <name type="synonym">Pomatoschistus caucasicus</name>
    <dbReference type="NCBI Taxonomy" id="637954"/>
    <lineage>
        <taxon>Eukaryota</taxon>
        <taxon>Metazoa</taxon>
        <taxon>Chordata</taxon>
        <taxon>Craniata</taxon>
        <taxon>Vertebrata</taxon>
        <taxon>Euteleostomi</taxon>
        <taxon>Actinopterygii</taxon>
        <taxon>Neopterygii</taxon>
        <taxon>Teleostei</taxon>
        <taxon>Neoteleostei</taxon>
        <taxon>Acanthomorphata</taxon>
        <taxon>Gobiaria</taxon>
        <taxon>Gobiiformes</taxon>
        <taxon>Gobioidei</taxon>
        <taxon>Gobiidae</taxon>
        <taxon>Gobiinae</taxon>
        <taxon>Knipowitschia</taxon>
    </lineage>
</organism>
<dbReference type="PANTHER" id="PTHR10697:SF5">
    <property type="entry name" value="EPENDYMIN-RELATED"/>
    <property type="match status" value="1"/>
</dbReference>
<dbReference type="GO" id="GO:0005576">
    <property type="term" value="C:extracellular region"/>
    <property type="evidence" value="ECO:0007669"/>
    <property type="project" value="InterPro"/>
</dbReference>
<evidence type="ECO:0000256" key="1">
    <source>
        <dbReference type="ARBA" id="ARBA00010771"/>
    </source>
</evidence>
<dbReference type="EMBL" id="OZ035841">
    <property type="protein sequence ID" value="CAL1590571.1"/>
    <property type="molecule type" value="Genomic_DNA"/>
</dbReference>
<gene>
    <name evidence="2" type="ORF">KC01_LOCUS20065</name>
</gene>
<name>A0AAV2KNL1_KNICA</name>
<dbReference type="GO" id="GO:0005764">
    <property type="term" value="C:lysosome"/>
    <property type="evidence" value="ECO:0007669"/>
    <property type="project" value="TreeGrafter"/>
</dbReference>
<dbReference type="GO" id="GO:0007160">
    <property type="term" value="P:cell-matrix adhesion"/>
    <property type="evidence" value="ECO:0007669"/>
    <property type="project" value="InterPro"/>
</dbReference>
<comment type="similarity">
    <text evidence="1">Belongs to the ependymin family.</text>
</comment>
<sequence>MPSLNVTMVGSHVYDAVEQRIRLRMDVRLGDFSFPWDLLLLHKEGAMYQIDAKASTCVKSSLEQDFQPLSVPPDAASVAPYTMTVTESGCIPVSYEIHTELFGCFFGRFYNNVRNVVDPDALKPPPYCPGPGVKTQGPPVDFLSLLNRAAK</sequence>
<dbReference type="Pfam" id="PF00811">
    <property type="entry name" value="Ependymin"/>
    <property type="match status" value="2"/>
</dbReference>
<keyword evidence="3" id="KW-1185">Reference proteome</keyword>
<evidence type="ECO:0000313" key="2">
    <source>
        <dbReference type="EMBL" id="CAL1590571.1"/>
    </source>
</evidence>
<dbReference type="GO" id="GO:0005509">
    <property type="term" value="F:calcium ion binding"/>
    <property type="evidence" value="ECO:0007669"/>
    <property type="project" value="InterPro"/>
</dbReference>
<dbReference type="InterPro" id="IPR001299">
    <property type="entry name" value="Ependymin"/>
</dbReference>
<proteinExistence type="inferred from homology"/>
<dbReference type="AlphaFoldDB" id="A0AAV2KNL1"/>
<dbReference type="PANTHER" id="PTHR10697">
    <property type="entry name" value="MAMMALIAN EPENDYMIN-RELATED PROTEIN 1"/>
    <property type="match status" value="1"/>
</dbReference>
<dbReference type="Proteomes" id="UP001497482">
    <property type="component" value="Chromosome 19"/>
</dbReference>
<dbReference type="SMART" id="SM00026">
    <property type="entry name" value="EPEND"/>
    <property type="match status" value="1"/>
</dbReference>
<accession>A0AAV2KNL1</accession>